<organism evidence="2 3">
    <name type="scientific">Clostridium intestinale DSM 6191</name>
    <dbReference type="NCBI Taxonomy" id="1121320"/>
    <lineage>
        <taxon>Bacteria</taxon>
        <taxon>Bacillati</taxon>
        <taxon>Bacillota</taxon>
        <taxon>Clostridia</taxon>
        <taxon>Eubacteriales</taxon>
        <taxon>Clostridiaceae</taxon>
        <taxon>Clostridium</taxon>
    </lineage>
</organism>
<feature type="signal peptide" evidence="1">
    <location>
        <begin position="1"/>
        <end position="24"/>
    </location>
</feature>
<dbReference type="AlphaFoldDB" id="A0A1M5SYR9"/>
<evidence type="ECO:0000256" key="1">
    <source>
        <dbReference type="SAM" id="SignalP"/>
    </source>
</evidence>
<dbReference type="Pfam" id="PF04392">
    <property type="entry name" value="ABC_sub_bind"/>
    <property type="match status" value="1"/>
</dbReference>
<dbReference type="RefSeq" id="WP_073015705.1">
    <property type="nucleotide sequence ID" value="NZ_FQXU01000003.1"/>
</dbReference>
<dbReference type="CDD" id="cd06325">
    <property type="entry name" value="PBP1_ABC_unchar_transporter"/>
    <property type="match status" value="1"/>
</dbReference>
<dbReference type="PANTHER" id="PTHR35271">
    <property type="entry name" value="ABC TRANSPORTER, SUBSTRATE-BINDING LIPOPROTEIN-RELATED"/>
    <property type="match status" value="1"/>
</dbReference>
<proteinExistence type="predicted"/>
<dbReference type="Proteomes" id="UP000184241">
    <property type="component" value="Unassembled WGS sequence"/>
</dbReference>
<dbReference type="InterPro" id="IPR028082">
    <property type="entry name" value="Peripla_BP_I"/>
</dbReference>
<evidence type="ECO:0000313" key="2">
    <source>
        <dbReference type="EMBL" id="SHH43333.1"/>
    </source>
</evidence>
<dbReference type="InterPro" id="IPR007487">
    <property type="entry name" value="ABC_transpt-TYRBP-like"/>
</dbReference>
<dbReference type="SUPFAM" id="SSF53822">
    <property type="entry name" value="Periplasmic binding protein-like I"/>
    <property type="match status" value="1"/>
</dbReference>
<dbReference type="Gene3D" id="3.40.50.2300">
    <property type="match status" value="2"/>
</dbReference>
<gene>
    <name evidence="2" type="ORF">SAMN02745941_00050</name>
</gene>
<accession>A0A1M5SYR9</accession>
<feature type="chain" id="PRO_5012477475" evidence="1">
    <location>
        <begin position="25"/>
        <end position="328"/>
    </location>
</feature>
<protein>
    <submittedName>
        <fullName evidence="2">Putative ABC transport system substrate-binding protein</fullName>
    </submittedName>
</protein>
<reference evidence="2 3" key="1">
    <citation type="submission" date="2016-11" db="EMBL/GenBank/DDBJ databases">
        <authorList>
            <person name="Jaros S."/>
            <person name="Januszkiewicz K."/>
            <person name="Wedrychowicz H."/>
        </authorList>
    </citation>
    <scope>NUCLEOTIDE SEQUENCE [LARGE SCALE GENOMIC DNA]</scope>
    <source>
        <strain evidence="2 3">DSM 6191</strain>
    </source>
</reference>
<sequence>MVGKKKVALILCALVAVSSFVACAKKEGDKKKIGISQIVEHPALDSARKGFIDGLKEKGFEEGKNLEIDYQNAQGDIATTQTIAQGFVSNKKDLVLAIATPSAQSAYNATKDIPIVFTAVTDPVVAGIVKDVKSTGTNVTGTSDNVSIADQLKVLQKVLPNAKTIGVIYTTSEANSGVQVKALKEEAAKLGLQVKEAGAATSNDIDQSLNSILGSIDVLYTPTDNNVAAAYDLVGKRALEKNVPIFGAESAIVAKGGLITAGIDYYKLGKEAGYQAAEILNGKKPSEIPVGFQTDLQTTINTDVAKKLGITIPADIEKSAEKVTGGVN</sequence>
<evidence type="ECO:0000313" key="3">
    <source>
        <dbReference type="Proteomes" id="UP000184241"/>
    </source>
</evidence>
<keyword evidence="1" id="KW-0732">Signal</keyword>
<name>A0A1M5SYR9_9CLOT</name>
<dbReference type="EMBL" id="FQXU01000003">
    <property type="protein sequence ID" value="SHH43333.1"/>
    <property type="molecule type" value="Genomic_DNA"/>
</dbReference>
<dbReference type="PROSITE" id="PS51257">
    <property type="entry name" value="PROKAR_LIPOPROTEIN"/>
    <property type="match status" value="1"/>
</dbReference>
<dbReference type="PANTHER" id="PTHR35271:SF1">
    <property type="entry name" value="ABC TRANSPORTER, SUBSTRATE-BINDING LIPOPROTEIN"/>
    <property type="match status" value="1"/>
</dbReference>